<proteinExistence type="predicted"/>
<evidence type="ECO:0000313" key="2">
    <source>
        <dbReference type="EMBL" id="TDT61019.1"/>
    </source>
</evidence>
<dbReference type="InterPro" id="IPR045965">
    <property type="entry name" value="DUF6385"/>
</dbReference>
<organism evidence="2 3">
    <name type="scientific">Fonticella tunisiensis</name>
    <dbReference type="NCBI Taxonomy" id="1096341"/>
    <lineage>
        <taxon>Bacteria</taxon>
        <taxon>Bacillati</taxon>
        <taxon>Bacillota</taxon>
        <taxon>Clostridia</taxon>
        <taxon>Eubacteriales</taxon>
        <taxon>Clostridiaceae</taxon>
        <taxon>Fonticella</taxon>
    </lineage>
</organism>
<dbReference type="AlphaFoldDB" id="A0A4R7KPF7"/>
<protein>
    <recommendedName>
        <fullName evidence="1">DUF6385 domain-containing protein</fullName>
    </recommendedName>
</protein>
<comment type="caution">
    <text evidence="2">The sequence shown here is derived from an EMBL/GenBank/DDBJ whole genome shotgun (WGS) entry which is preliminary data.</text>
</comment>
<dbReference type="Proteomes" id="UP000295325">
    <property type="component" value="Unassembled WGS sequence"/>
</dbReference>
<evidence type="ECO:0000313" key="3">
    <source>
        <dbReference type="Proteomes" id="UP000295325"/>
    </source>
</evidence>
<keyword evidence="3" id="KW-1185">Reference proteome</keyword>
<dbReference type="Pfam" id="PF19912">
    <property type="entry name" value="DUF6385"/>
    <property type="match status" value="1"/>
</dbReference>
<dbReference type="OrthoDB" id="1900168at2"/>
<dbReference type="EMBL" id="SOAZ01000009">
    <property type="protein sequence ID" value="TDT61019.1"/>
    <property type="molecule type" value="Genomic_DNA"/>
</dbReference>
<accession>A0A4R7KPF7</accession>
<sequence>MITVKFNNPIDEIAVAATINVEFQEQTFVLPIPGTATTPSIDASKLVKGTFFVKNTGAIPITATLEVSGDGISWVPDTVKNVPAGNVEVLVPIMYGKYYHVVCTAGGVGNATIIFSYQIYS</sequence>
<name>A0A4R7KPF7_9CLOT</name>
<reference evidence="2 3" key="1">
    <citation type="submission" date="2019-03" db="EMBL/GenBank/DDBJ databases">
        <title>Genomic Encyclopedia of Type Strains, Phase IV (KMG-IV): sequencing the most valuable type-strain genomes for metagenomic binning, comparative biology and taxonomic classification.</title>
        <authorList>
            <person name="Goeker M."/>
        </authorList>
    </citation>
    <scope>NUCLEOTIDE SEQUENCE [LARGE SCALE GENOMIC DNA]</scope>
    <source>
        <strain evidence="2 3">DSM 24455</strain>
    </source>
</reference>
<feature type="domain" description="DUF6385" evidence="1">
    <location>
        <begin position="42"/>
        <end position="113"/>
    </location>
</feature>
<gene>
    <name evidence="2" type="ORF">EDD71_10923</name>
</gene>
<evidence type="ECO:0000259" key="1">
    <source>
        <dbReference type="Pfam" id="PF19912"/>
    </source>
</evidence>